<dbReference type="EMBL" id="JAVRJZ010000003">
    <property type="protein sequence ID" value="KAK2725062.1"/>
    <property type="molecule type" value="Genomic_DNA"/>
</dbReference>
<evidence type="ECO:0000313" key="3">
    <source>
        <dbReference type="EMBL" id="KAK2725062.1"/>
    </source>
</evidence>
<sequence>MCFVLLYLLIVCFIKGTWVIMKYRNQLLNGVRSKNLKMYVQQHSMHTIWTVSRKLNVKTNHHPLEAIFSKPLYYVPTRIQRLMIQIQPYDLSVCYSPSPDIPVADALSHFHLPDINMELHAEAENHHSSISSKPLVQPHATNFGMEKIKQRAHMLVYWPGLNLDIENYVQKCKTCTKFASNNTKELMTNASIPILPWQHISIDLFE</sequence>
<name>A0AA88IP02_ARTSF</name>
<dbReference type="PANTHER" id="PTHR37984:SF5">
    <property type="entry name" value="PROTEIN NYNRIN-LIKE"/>
    <property type="match status" value="1"/>
</dbReference>
<evidence type="ECO:0000259" key="2">
    <source>
        <dbReference type="Pfam" id="PF17921"/>
    </source>
</evidence>
<dbReference type="InterPro" id="IPR050951">
    <property type="entry name" value="Retrovirus_Pol_polyprotein"/>
</dbReference>
<gene>
    <name evidence="3" type="ORF">QYM36_001498</name>
</gene>
<proteinExistence type="predicted"/>
<keyword evidence="4" id="KW-1185">Reference proteome</keyword>
<accession>A0AA88IP02</accession>
<feature type="domain" description="Integrase zinc-binding" evidence="2">
    <location>
        <begin position="143"/>
        <end position="179"/>
    </location>
</feature>
<dbReference type="InterPro" id="IPR041588">
    <property type="entry name" value="Integrase_H2C2"/>
</dbReference>
<organism evidence="3 4">
    <name type="scientific">Artemia franciscana</name>
    <name type="common">Brine shrimp</name>
    <name type="synonym">Artemia sanfranciscana</name>
    <dbReference type="NCBI Taxonomy" id="6661"/>
    <lineage>
        <taxon>Eukaryota</taxon>
        <taxon>Metazoa</taxon>
        <taxon>Ecdysozoa</taxon>
        <taxon>Arthropoda</taxon>
        <taxon>Crustacea</taxon>
        <taxon>Branchiopoda</taxon>
        <taxon>Anostraca</taxon>
        <taxon>Artemiidae</taxon>
        <taxon>Artemia</taxon>
    </lineage>
</organism>
<reference evidence="3" key="1">
    <citation type="submission" date="2023-07" db="EMBL/GenBank/DDBJ databases">
        <title>Chromosome-level genome assembly of Artemia franciscana.</title>
        <authorList>
            <person name="Jo E."/>
        </authorList>
    </citation>
    <scope>NUCLEOTIDE SEQUENCE</scope>
    <source>
        <tissue evidence="3">Whole body</tissue>
    </source>
</reference>
<evidence type="ECO:0000313" key="4">
    <source>
        <dbReference type="Proteomes" id="UP001187531"/>
    </source>
</evidence>
<dbReference type="AlphaFoldDB" id="A0AA88IP02"/>
<dbReference type="Proteomes" id="UP001187531">
    <property type="component" value="Unassembled WGS sequence"/>
</dbReference>
<dbReference type="GO" id="GO:0003964">
    <property type="term" value="F:RNA-directed DNA polymerase activity"/>
    <property type="evidence" value="ECO:0007669"/>
    <property type="project" value="UniProtKB-EC"/>
</dbReference>
<dbReference type="PANTHER" id="PTHR37984">
    <property type="entry name" value="PROTEIN CBG26694"/>
    <property type="match status" value="1"/>
</dbReference>
<evidence type="ECO:0000256" key="1">
    <source>
        <dbReference type="ARBA" id="ARBA00012493"/>
    </source>
</evidence>
<protein>
    <recommendedName>
        <fullName evidence="1">RNA-directed DNA polymerase</fullName>
        <ecNumber evidence="1">2.7.7.49</ecNumber>
    </recommendedName>
</protein>
<dbReference type="EC" id="2.7.7.49" evidence="1"/>
<comment type="caution">
    <text evidence="3">The sequence shown here is derived from an EMBL/GenBank/DDBJ whole genome shotgun (WGS) entry which is preliminary data.</text>
</comment>
<dbReference type="Pfam" id="PF17921">
    <property type="entry name" value="Integrase_H2C2"/>
    <property type="match status" value="1"/>
</dbReference>
<dbReference type="Gene3D" id="1.10.340.70">
    <property type="match status" value="1"/>
</dbReference>